<reference evidence="1" key="1">
    <citation type="submission" date="2023-06" db="EMBL/GenBank/DDBJ databases">
        <title>Genome-scale phylogeny and comparative genomics of the fungal order Sordariales.</title>
        <authorList>
            <consortium name="Lawrence Berkeley National Laboratory"/>
            <person name="Hensen N."/>
            <person name="Bonometti L."/>
            <person name="Westerberg I."/>
            <person name="Brannstrom I.O."/>
            <person name="Guillou S."/>
            <person name="Cros-Aarteil S."/>
            <person name="Calhoun S."/>
            <person name="Haridas S."/>
            <person name="Kuo A."/>
            <person name="Mondo S."/>
            <person name="Pangilinan J."/>
            <person name="Riley R."/>
            <person name="Labutti K."/>
            <person name="Andreopoulos B."/>
            <person name="Lipzen A."/>
            <person name="Chen C."/>
            <person name="Yanf M."/>
            <person name="Daum C."/>
            <person name="Ng V."/>
            <person name="Clum A."/>
            <person name="Steindorff A."/>
            <person name="Ohm R."/>
            <person name="Martin F."/>
            <person name="Silar P."/>
            <person name="Natvig D."/>
            <person name="Lalanne C."/>
            <person name="Gautier V."/>
            <person name="Ament-Velasquez S.L."/>
            <person name="Kruys A."/>
            <person name="Hutchinson M.I."/>
            <person name="Powell A.J."/>
            <person name="Barry K."/>
            <person name="Miller A.N."/>
            <person name="Grigoriev I.V."/>
            <person name="Debuchy R."/>
            <person name="Gladieux P."/>
            <person name="Thoren M.H."/>
            <person name="Johannesson H."/>
        </authorList>
    </citation>
    <scope>NUCLEOTIDE SEQUENCE</scope>
    <source>
        <strain evidence="1">CBS 606.72</strain>
    </source>
</reference>
<dbReference type="InterPro" id="IPR013083">
    <property type="entry name" value="Znf_RING/FYVE/PHD"/>
</dbReference>
<organism evidence="1 2">
    <name type="scientific">Immersiella caudata</name>
    <dbReference type="NCBI Taxonomy" id="314043"/>
    <lineage>
        <taxon>Eukaryota</taxon>
        <taxon>Fungi</taxon>
        <taxon>Dikarya</taxon>
        <taxon>Ascomycota</taxon>
        <taxon>Pezizomycotina</taxon>
        <taxon>Sordariomycetes</taxon>
        <taxon>Sordariomycetidae</taxon>
        <taxon>Sordariales</taxon>
        <taxon>Lasiosphaeriaceae</taxon>
        <taxon>Immersiella</taxon>
    </lineage>
</organism>
<comment type="caution">
    <text evidence="1">The sequence shown here is derived from an EMBL/GenBank/DDBJ whole genome shotgun (WGS) entry which is preliminary data.</text>
</comment>
<gene>
    <name evidence="1" type="ORF">B0T14DRAFT_426750</name>
</gene>
<evidence type="ECO:0008006" key="3">
    <source>
        <dbReference type="Google" id="ProtNLM"/>
    </source>
</evidence>
<evidence type="ECO:0000313" key="2">
    <source>
        <dbReference type="Proteomes" id="UP001175000"/>
    </source>
</evidence>
<dbReference type="Gene3D" id="3.30.40.10">
    <property type="entry name" value="Zinc/RING finger domain, C3HC4 (zinc finger)"/>
    <property type="match status" value="1"/>
</dbReference>
<dbReference type="SUPFAM" id="SSF57850">
    <property type="entry name" value="RING/U-box"/>
    <property type="match status" value="1"/>
</dbReference>
<accession>A0AA40C3G7</accession>
<keyword evidence="2" id="KW-1185">Reference proteome</keyword>
<name>A0AA40C3G7_9PEZI</name>
<sequence>DLTVASLGHLFCGECLHSSLQIDASKKICPICRQKVEQRPLSGKFSAKAKGYYPLQLRLMSKKSLGKRAAP</sequence>
<protein>
    <recommendedName>
        <fullName evidence="3">RING-type domain-containing protein</fullName>
    </recommendedName>
</protein>
<dbReference type="Proteomes" id="UP001175000">
    <property type="component" value="Unassembled WGS sequence"/>
</dbReference>
<dbReference type="AlphaFoldDB" id="A0AA40C3G7"/>
<feature type="non-terminal residue" evidence="1">
    <location>
        <position position="1"/>
    </location>
</feature>
<proteinExistence type="predicted"/>
<dbReference type="EMBL" id="JAULSU010000003">
    <property type="protein sequence ID" value="KAK0622973.1"/>
    <property type="molecule type" value="Genomic_DNA"/>
</dbReference>
<evidence type="ECO:0000313" key="1">
    <source>
        <dbReference type="EMBL" id="KAK0622973.1"/>
    </source>
</evidence>